<dbReference type="PROSITE" id="PS50943">
    <property type="entry name" value="HTH_CROC1"/>
    <property type="match status" value="1"/>
</dbReference>
<dbReference type="Pfam" id="PF01381">
    <property type="entry name" value="HTH_3"/>
    <property type="match status" value="1"/>
</dbReference>
<sequence length="499" mass="57896">MIVNISEEGIKIILGLKVREYRTNLGLSLTELAKQTGLSISYLNEIEKGKKYPKTKKLMDLASGLGVSYDDLVGLRLSKKMEPIGTLLNSNVLENLPLEMLGLELNKLVEIIASAPTKINAFISTLIKISRRYNMSEEDFNLAALRSYLEMHENHFDSIERDVEIFMHKHQIKVTDKVSFHQLATILHKDYGILINDDKLSHFEELKNLRSVMVDGERPTLYINADLSESQKIFVIGRELGYRFLDIQEREYTYSSIETGSFEQVLNNHKVTYFSGALIMNRESLMQDLEAFAQNERWNPEAFTKLMNQYTYSSETFMHRLTTLIPTYWGINNLFYLRFYHNPENKQYSVTKELHFSRHHTAHAIENGEHYCRRWSSIRIFDEYQELKDKGQAPDAHFMVQRSQYQDSGEEYFVISLVRPSSVGEDAEVSVSIGFTFNDVFRERFNFWDDQNIPIYTVNETCERCSMKTCKERASKPIVLEKAIAKAKIIGQLSALKNI</sequence>
<keyword evidence="5" id="KW-1185">Reference proteome</keyword>
<accession>A0ABM7VKU9</accession>
<reference evidence="4 5" key="1">
    <citation type="submission" date="2021-12" db="EMBL/GenBank/DDBJ databases">
        <title>Genome sequencing of bacteria with rrn-lacking chromosome and rrn-plasmid.</title>
        <authorList>
            <person name="Anda M."/>
            <person name="Iwasaki W."/>
        </authorList>
    </citation>
    <scope>NUCLEOTIDE SEQUENCE [LARGE SCALE GENOMIC DNA]</scope>
    <source>
        <strain evidence="4 5">NBRC 101262</strain>
        <plasmid evidence="4 5">pPP3</plasmid>
    </source>
</reference>
<dbReference type="Proteomes" id="UP001354989">
    <property type="component" value="Plasmid pPP3"/>
</dbReference>
<dbReference type="InterPro" id="IPR010359">
    <property type="entry name" value="IrrE_HExxH"/>
</dbReference>
<evidence type="ECO:0000313" key="4">
    <source>
        <dbReference type="EMBL" id="BDD01496.1"/>
    </source>
</evidence>
<dbReference type="Pfam" id="PF06114">
    <property type="entry name" value="Peptidase_M78"/>
    <property type="match status" value="1"/>
</dbReference>
<evidence type="ECO:0000259" key="3">
    <source>
        <dbReference type="PROSITE" id="PS50943"/>
    </source>
</evidence>
<dbReference type="RefSeq" id="WP_338398962.1">
    <property type="nucleotide sequence ID" value="NZ_AP025295.1"/>
</dbReference>
<organism evidence="4 5">
    <name type="scientific">Persicobacter psychrovividus</name>
    <dbReference type="NCBI Taxonomy" id="387638"/>
    <lineage>
        <taxon>Bacteria</taxon>
        <taxon>Pseudomonadati</taxon>
        <taxon>Bacteroidota</taxon>
        <taxon>Cytophagia</taxon>
        <taxon>Cytophagales</taxon>
        <taxon>Persicobacteraceae</taxon>
        <taxon>Persicobacter</taxon>
    </lineage>
</organism>
<dbReference type="InterPro" id="IPR001387">
    <property type="entry name" value="Cro/C1-type_HTH"/>
</dbReference>
<keyword evidence="2" id="KW-0238">DNA-binding</keyword>
<name>A0ABM7VKU9_9BACT</name>
<dbReference type="EMBL" id="AP025295">
    <property type="protein sequence ID" value="BDD01496.1"/>
    <property type="molecule type" value="Genomic_DNA"/>
</dbReference>
<evidence type="ECO:0000256" key="2">
    <source>
        <dbReference type="ARBA" id="ARBA00023125"/>
    </source>
</evidence>
<dbReference type="CDD" id="cd00093">
    <property type="entry name" value="HTH_XRE"/>
    <property type="match status" value="1"/>
</dbReference>
<geneLocation type="plasmid" evidence="4 5">
    <name>pPP3</name>
</geneLocation>
<dbReference type="InterPro" id="IPR010982">
    <property type="entry name" value="Lambda_DNA-bd_dom_sf"/>
</dbReference>
<comment type="similarity">
    <text evidence="1">Belongs to the short-chain fatty acyl-CoA assimilation regulator (ScfR) family.</text>
</comment>
<proteinExistence type="inferred from homology"/>
<keyword evidence="4" id="KW-0614">Plasmid</keyword>
<protein>
    <submittedName>
        <fullName evidence="4">HTH-type transcriptional regulator RamB</fullName>
    </submittedName>
</protein>
<evidence type="ECO:0000256" key="1">
    <source>
        <dbReference type="ARBA" id="ARBA00007227"/>
    </source>
</evidence>
<feature type="domain" description="HTH cro/C1-type" evidence="3">
    <location>
        <begin position="18"/>
        <end position="72"/>
    </location>
</feature>
<dbReference type="SMART" id="SM00530">
    <property type="entry name" value="HTH_XRE"/>
    <property type="match status" value="1"/>
</dbReference>
<dbReference type="InterPro" id="IPR050807">
    <property type="entry name" value="TransReg_Diox_bact_type"/>
</dbReference>
<dbReference type="PANTHER" id="PTHR46797">
    <property type="entry name" value="HTH-TYPE TRANSCRIPTIONAL REGULATOR"/>
    <property type="match status" value="1"/>
</dbReference>
<dbReference type="PANTHER" id="PTHR46797:SF1">
    <property type="entry name" value="METHYLPHOSPHONATE SYNTHASE"/>
    <property type="match status" value="1"/>
</dbReference>
<dbReference type="Gene3D" id="1.10.260.40">
    <property type="entry name" value="lambda repressor-like DNA-binding domains"/>
    <property type="match status" value="1"/>
</dbReference>
<gene>
    <name evidence="4" type="primary">ramB</name>
    <name evidence="4" type="ORF">PEPS_37760</name>
</gene>
<dbReference type="SUPFAM" id="SSF47413">
    <property type="entry name" value="lambda repressor-like DNA-binding domains"/>
    <property type="match status" value="1"/>
</dbReference>
<evidence type="ECO:0000313" key="5">
    <source>
        <dbReference type="Proteomes" id="UP001354989"/>
    </source>
</evidence>